<feature type="transmembrane region" description="Helical" evidence="6">
    <location>
        <begin position="58"/>
        <end position="81"/>
    </location>
</feature>
<feature type="domain" description="ABC3 transporter permease C-terminal" evidence="7">
    <location>
        <begin position="60"/>
        <end position="179"/>
    </location>
</feature>
<proteinExistence type="predicted"/>
<feature type="transmembrane region" description="Helical" evidence="6">
    <location>
        <begin position="230"/>
        <end position="251"/>
    </location>
</feature>
<keyword evidence="5 6" id="KW-0472">Membrane</keyword>
<evidence type="ECO:0000313" key="9">
    <source>
        <dbReference type="Proteomes" id="UP000754495"/>
    </source>
</evidence>
<comment type="subcellular location">
    <subcellularLocation>
        <location evidence="1">Cell membrane</location>
        <topology evidence="1">Multi-pass membrane protein</topology>
    </subcellularLocation>
</comment>
<organism evidence="8 9">
    <name type="scientific">Amycolatopsis viridis</name>
    <dbReference type="NCBI Taxonomy" id="185678"/>
    <lineage>
        <taxon>Bacteria</taxon>
        <taxon>Bacillati</taxon>
        <taxon>Actinomycetota</taxon>
        <taxon>Actinomycetes</taxon>
        <taxon>Pseudonocardiales</taxon>
        <taxon>Pseudonocardiaceae</taxon>
        <taxon>Amycolatopsis</taxon>
    </lineage>
</organism>
<keyword evidence="4 6" id="KW-1133">Transmembrane helix</keyword>
<protein>
    <submittedName>
        <fullName evidence="8">ABC transport system permease protein</fullName>
    </submittedName>
</protein>
<keyword evidence="9" id="KW-1185">Reference proteome</keyword>
<feature type="transmembrane region" description="Helical" evidence="6">
    <location>
        <begin position="150"/>
        <end position="170"/>
    </location>
</feature>
<dbReference type="Proteomes" id="UP000754495">
    <property type="component" value="Unassembled WGS sequence"/>
</dbReference>
<keyword evidence="3 6" id="KW-0812">Transmembrane</keyword>
<feature type="transmembrane region" description="Helical" evidence="6">
    <location>
        <begin position="403"/>
        <end position="426"/>
    </location>
</feature>
<evidence type="ECO:0000256" key="6">
    <source>
        <dbReference type="SAM" id="Phobius"/>
    </source>
</evidence>
<accession>A0ABX0SR27</accession>
<feature type="transmembrane region" description="Helical" evidence="6">
    <location>
        <begin position="321"/>
        <end position="345"/>
    </location>
</feature>
<evidence type="ECO:0000259" key="7">
    <source>
        <dbReference type="Pfam" id="PF02687"/>
    </source>
</evidence>
<sequence length="441" mass="44019">MVGLALRLFRHHRGAAIATGLVALIGMGLVTAMTALLGTGLADTTAAADRPFLTEFPVIMGGWVVAIVLFAMVSTVSVTLSGRTGEIGGLRLIGATPRQVQVMVSAETFAVSAVALLPGLGAGYLLGWIVLTAVRSSGLIDPASVYSPGLGLPLLGVLVVLVATVVAAWIGSRSTAGRSPVESAGPARGKRSGRSPRRIIAVVVLVAGVGSASAVLGLDADNIATTAMTGPATVLTAIGLAVLAPELVGVANRVLRALSALPRGAAGHLAAINLAAAPERVRPAVTFLTLLVGVSAGTLSMQGIENQHSVAGSTAQVLASINYLVVVLIAVFMAIALTNNLVAALGRRSEEFGAMSLIGSTAGQTRGMLLREIVAATLVSVIAAVVGAVVCVIPFSIVKTGGVAAAFAAGPYLLSVVLGVVIAVGVTTAAGGRVVRAAMVH</sequence>
<feature type="transmembrane region" description="Helical" evidence="6">
    <location>
        <begin position="102"/>
        <end position="130"/>
    </location>
</feature>
<comment type="caution">
    <text evidence="8">The sequence shown here is derived from an EMBL/GenBank/DDBJ whole genome shotgun (WGS) entry which is preliminary data.</text>
</comment>
<dbReference type="InterPro" id="IPR003838">
    <property type="entry name" value="ABC3_permease_C"/>
</dbReference>
<evidence type="ECO:0000256" key="2">
    <source>
        <dbReference type="ARBA" id="ARBA00022475"/>
    </source>
</evidence>
<evidence type="ECO:0000313" key="8">
    <source>
        <dbReference type="EMBL" id="NIH78988.1"/>
    </source>
</evidence>
<dbReference type="EMBL" id="JAANOU010000001">
    <property type="protein sequence ID" value="NIH78988.1"/>
    <property type="molecule type" value="Genomic_DNA"/>
</dbReference>
<evidence type="ECO:0000256" key="1">
    <source>
        <dbReference type="ARBA" id="ARBA00004651"/>
    </source>
</evidence>
<feature type="domain" description="ABC3 transporter permease C-terminal" evidence="7">
    <location>
        <begin position="324"/>
        <end position="436"/>
    </location>
</feature>
<dbReference type="Pfam" id="PF02687">
    <property type="entry name" value="FtsX"/>
    <property type="match status" value="2"/>
</dbReference>
<evidence type="ECO:0000256" key="5">
    <source>
        <dbReference type="ARBA" id="ARBA00023136"/>
    </source>
</evidence>
<feature type="transmembrane region" description="Helical" evidence="6">
    <location>
        <begin position="373"/>
        <end position="397"/>
    </location>
</feature>
<keyword evidence="2" id="KW-1003">Cell membrane</keyword>
<feature type="transmembrane region" description="Helical" evidence="6">
    <location>
        <begin position="199"/>
        <end position="218"/>
    </location>
</feature>
<reference evidence="8 9" key="1">
    <citation type="submission" date="2020-03" db="EMBL/GenBank/DDBJ databases">
        <title>Sequencing the genomes of 1000 actinobacteria strains.</title>
        <authorList>
            <person name="Klenk H.-P."/>
        </authorList>
    </citation>
    <scope>NUCLEOTIDE SEQUENCE [LARGE SCALE GENOMIC DNA]</scope>
    <source>
        <strain evidence="8 9">DSM 45668</strain>
    </source>
</reference>
<feature type="transmembrane region" description="Helical" evidence="6">
    <location>
        <begin position="284"/>
        <end position="301"/>
    </location>
</feature>
<dbReference type="RefSeq" id="WP_167111931.1">
    <property type="nucleotide sequence ID" value="NZ_JAANOU010000001.1"/>
</dbReference>
<feature type="transmembrane region" description="Helical" evidence="6">
    <location>
        <begin position="15"/>
        <end position="38"/>
    </location>
</feature>
<gene>
    <name evidence="8" type="ORF">FHX46_001518</name>
</gene>
<evidence type="ECO:0000256" key="3">
    <source>
        <dbReference type="ARBA" id="ARBA00022692"/>
    </source>
</evidence>
<name>A0ABX0SR27_9PSEU</name>
<evidence type="ECO:0000256" key="4">
    <source>
        <dbReference type="ARBA" id="ARBA00022989"/>
    </source>
</evidence>